<dbReference type="Gene3D" id="3.40.190.290">
    <property type="match status" value="1"/>
</dbReference>
<dbReference type="InterPro" id="IPR000847">
    <property type="entry name" value="LysR_HTH_N"/>
</dbReference>
<dbReference type="EMBL" id="DYZA01000167">
    <property type="protein sequence ID" value="HJD97644.1"/>
    <property type="molecule type" value="Genomic_DNA"/>
</dbReference>
<keyword evidence="4" id="KW-0804">Transcription</keyword>
<dbReference type="Pfam" id="PF03466">
    <property type="entry name" value="LysR_substrate"/>
    <property type="match status" value="1"/>
</dbReference>
<evidence type="ECO:0000256" key="2">
    <source>
        <dbReference type="ARBA" id="ARBA00023015"/>
    </source>
</evidence>
<sequence>MQLRYLEYFVQAVECKSLNRAARKLDVSPQALCAGVAALEKKLGYALLERSPMGVRPTKNGEIVFQDARDMRDVFHKWFQLSHRQPEKDTVMVKLGASTTLMRWLVPQVVLHVKRLYPHIYFNLYESFVEQVFHTVVDQRMLGLITCVNERVESTYRVRLAQNDMTFMEGPEDGCAVIINKSHPFANLHTLTLRDLSALRLAFNPQRDQYFVYRDICKHFSPSGIIHIPEQENLLRLISMDVSTAAVLPRRVLLAPGGWAQKVCAMDVADFPMPGRIWFIYPEDMRSSEKLVQESIAELLDLLKKEEAAS</sequence>
<dbReference type="SUPFAM" id="SSF53850">
    <property type="entry name" value="Periplasmic binding protein-like II"/>
    <property type="match status" value="1"/>
</dbReference>
<dbReference type="GO" id="GO:0003677">
    <property type="term" value="F:DNA binding"/>
    <property type="evidence" value="ECO:0007669"/>
    <property type="project" value="UniProtKB-KW"/>
</dbReference>
<organism evidence="6 7">
    <name type="scientific">Mailhella massiliensis</name>
    <dbReference type="NCBI Taxonomy" id="1903261"/>
    <lineage>
        <taxon>Bacteria</taxon>
        <taxon>Pseudomonadati</taxon>
        <taxon>Thermodesulfobacteriota</taxon>
        <taxon>Desulfovibrionia</taxon>
        <taxon>Desulfovibrionales</taxon>
        <taxon>Desulfovibrionaceae</taxon>
        <taxon>Mailhella</taxon>
    </lineage>
</organism>
<evidence type="ECO:0000313" key="6">
    <source>
        <dbReference type="EMBL" id="HJD97644.1"/>
    </source>
</evidence>
<comment type="similarity">
    <text evidence="1">Belongs to the LysR transcriptional regulatory family.</text>
</comment>
<feature type="domain" description="HTH lysR-type" evidence="5">
    <location>
        <begin position="1"/>
        <end position="58"/>
    </location>
</feature>
<dbReference type="InterPro" id="IPR036388">
    <property type="entry name" value="WH-like_DNA-bd_sf"/>
</dbReference>
<dbReference type="AlphaFoldDB" id="A0A921AWY8"/>
<comment type="caution">
    <text evidence="6">The sequence shown here is derived from an EMBL/GenBank/DDBJ whole genome shotgun (WGS) entry which is preliminary data.</text>
</comment>
<dbReference type="Proteomes" id="UP000698963">
    <property type="component" value="Unassembled WGS sequence"/>
</dbReference>
<evidence type="ECO:0000256" key="3">
    <source>
        <dbReference type="ARBA" id="ARBA00023125"/>
    </source>
</evidence>
<proteinExistence type="inferred from homology"/>
<keyword evidence="2" id="KW-0805">Transcription regulation</keyword>
<dbReference type="InterPro" id="IPR005119">
    <property type="entry name" value="LysR_subst-bd"/>
</dbReference>
<evidence type="ECO:0000256" key="1">
    <source>
        <dbReference type="ARBA" id="ARBA00009437"/>
    </source>
</evidence>
<evidence type="ECO:0000313" key="7">
    <source>
        <dbReference type="Proteomes" id="UP000698963"/>
    </source>
</evidence>
<dbReference type="Gene3D" id="1.10.10.10">
    <property type="entry name" value="Winged helix-like DNA-binding domain superfamily/Winged helix DNA-binding domain"/>
    <property type="match status" value="1"/>
</dbReference>
<evidence type="ECO:0000259" key="5">
    <source>
        <dbReference type="PROSITE" id="PS50931"/>
    </source>
</evidence>
<reference evidence="6" key="1">
    <citation type="journal article" date="2021" name="PeerJ">
        <title>Extensive microbial diversity within the chicken gut microbiome revealed by metagenomics and culture.</title>
        <authorList>
            <person name="Gilroy R."/>
            <person name="Ravi A."/>
            <person name="Getino M."/>
            <person name="Pursley I."/>
            <person name="Horton D.L."/>
            <person name="Alikhan N.F."/>
            <person name="Baker D."/>
            <person name="Gharbi K."/>
            <person name="Hall N."/>
            <person name="Watson M."/>
            <person name="Adriaenssens E.M."/>
            <person name="Foster-Nyarko E."/>
            <person name="Jarju S."/>
            <person name="Secka A."/>
            <person name="Antonio M."/>
            <person name="Oren A."/>
            <person name="Chaudhuri R.R."/>
            <person name="La Ragione R."/>
            <person name="Hildebrand F."/>
            <person name="Pallen M.J."/>
        </authorList>
    </citation>
    <scope>NUCLEOTIDE SEQUENCE</scope>
    <source>
        <strain evidence="6">ChiGjej2B2-19336</strain>
    </source>
</reference>
<dbReference type="RefSeq" id="WP_304122689.1">
    <property type="nucleotide sequence ID" value="NZ_DYZA01000167.1"/>
</dbReference>
<dbReference type="GO" id="GO:0032993">
    <property type="term" value="C:protein-DNA complex"/>
    <property type="evidence" value="ECO:0007669"/>
    <property type="project" value="TreeGrafter"/>
</dbReference>
<gene>
    <name evidence="6" type="ORF">K8W16_08370</name>
</gene>
<name>A0A921AWY8_9BACT</name>
<accession>A0A921AWY8</accession>
<dbReference type="PROSITE" id="PS50931">
    <property type="entry name" value="HTH_LYSR"/>
    <property type="match status" value="1"/>
</dbReference>
<dbReference type="PANTHER" id="PTHR30346:SF17">
    <property type="entry name" value="LYSR FAMILY TRANSCRIPTIONAL REGULATOR"/>
    <property type="match status" value="1"/>
</dbReference>
<dbReference type="InterPro" id="IPR036390">
    <property type="entry name" value="WH_DNA-bd_sf"/>
</dbReference>
<dbReference type="PANTHER" id="PTHR30346">
    <property type="entry name" value="TRANSCRIPTIONAL DUAL REGULATOR HCAR-RELATED"/>
    <property type="match status" value="1"/>
</dbReference>
<evidence type="ECO:0000256" key="4">
    <source>
        <dbReference type="ARBA" id="ARBA00023163"/>
    </source>
</evidence>
<keyword evidence="3" id="KW-0238">DNA-binding</keyword>
<reference evidence="6" key="2">
    <citation type="submission" date="2021-09" db="EMBL/GenBank/DDBJ databases">
        <authorList>
            <person name="Gilroy R."/>
        </authorList>
    </citation>
    <scope>NUCLEOTIDE SEQUENCE</scope>
    <source>
        <strain evidence="6">ChiGjej2B2-19336</strain>
    </source>
</reference>
<protein>
    <submittedName>
        <fullName evidence="6">LysR family transcriptional regulator</fullName>
    </submittedName>
</protein>
<dbReference type="Pfam" id="PF00126">
    <property type="entry name" value="HTH_1"/>
    <property type="match status" value="1"/>
</dbReference>
<dbReference type="SUPFAM" id="SSF46785">
    <property type="entry name" value="Winged helix' DNA-binding domain"/>
    <property type="match status" value="1"/>
</dbReference>
<dbReference type="GO" id="GO:0003700">
    <property type="term" value="F:DNA-binding transcription factor activity"/>
    <property type="evidence" value="ECO:0007669"/>
    <property type="project" value="InterPro"/>
</dbReference>